<dbReference type="EMBL" id="VSRR010006963">
    <property type="protein sequence ID" value="MPC45936.1"/>
    <property type="molecule type" value="Genomic_DNA"/>
</dbReference>
<accession>A0A5B7FKC2</accession>
<gene>
    <name evidence="1" type="ORF">E2C01_039642</name>
</gene>
<proteinExistence type="predicted"/>
<name>A0A5B7FKC2_PORTR</name>
<comment type="caution">
    <text evidence="1">The sequence shown here is derived from an EMBL/GenBank/DDBJ whole genome shotgun (WGS) entry which is preliminary data.</text>
</comment>
<organism evidence="1 2">
    <name type="scientific">Portunus trituberculatus</name>
    <name type="common">Swimming crab</name>
    <name type="synonym">Neptunus trituberculatus</name>
    <dbReference type="NCBI Taxonomy" id="210409"/>
    <lineage>
        <taxon>Eukaryota</taxon>
        <taxon>Metazoa</taxon>
        <taxon>Ecdysozoa</taxon>
        <taxon>Arthropoda</taxon>
        <taxon>Crustacea</taxon>
        <taxon>Multicrustacea</taxon>
        <taxon>Malacostraca</taxon>
        <taxon>Eumalacostraca</taxon>
        <taxon>Eucarida</taxon>
        <taxon>Decapoda</taxon>
        <taxon>Pleocyemata</taxon>
        <taxon>Brachyura</taxon>
        <taxon>Eubrachyura</taxon>
        <taxon>Portunoidea</taxon>
        <taxon>Portunidae</taxon>
        <taxon>Portuninae</taxon>
        <taxon>Portunus</taxon>
    </lineage>
</organism>
<protein>
    <submittedName>
        <fullName evidence="1">Uncharacterized protein</fullName>
    </submittedName>
</protein>
<keyword evidence="2" id="KW-1185">Reference proteome</keyword>
<dbReference type="AlphaFoldDB" id="A0A5B7FKC2"/>
<evidence type="ECO:0000313" key="1">
    <source>
        <dbReference type="EMBL" id="MPC45936.1"/>
    </source>
</evidence>
<reference evidence="1 2" key="1">
    <citation type="submission" date="2019-05" db="EMBL/GenBank/DDBJ databases">
        <title>Another draft genome of Portunus trituberculatus and its Hox gene families provides insights of decapod evolution.</title>
        <authorList>
            <person name="Jeong J.-H."/>
            <person name="Song I."/>
            <person name="Kim S."/>
            <person name="Choi T."/>
            <person name="Kim D."/>
            <person name="Ryu S."/>
            <person name="Kim W."/>
        </authorList>
    </citation>
    <scope>NUCLEOTIDE SEQUENCE [LARGE SCALE GENOMIC DNA]</scope>
    <source>
        <tissue evidence="1">Muscle</tissue>
    </source>
</reference>
<evidence type="ECO:0000313" key="2">
    <source>
        <dbReference type="Proteomes" id="UP000324222"/>
    </source>
</evidence>
<sequence>MEIYATRKGRKPLLYPPLASVLEELPVPIPRTFPSRPAGAPSCAWLISKIHLNCSCVLP</sequence>
<dbReference type="Proteomes" id="UP000324222">
    <property type="component" value="Unassembled WGS sequence"/>
</dbReference>